<dbReference type="InterPro" id="IPR001930">
    <property type="entry name" value="Peptidase_M1"/>
</dbReference>
<dbReference type="AlphaFoldDB" id="A0A916PCT7"/>
<dbReference type="SUPFAM" id="SSF55486">
    <property type="entry name" value="Metalloproteases ('zincins'), catalytic domain"/>
    <property type="match status" value="1"/>
</dbReference>
<comment type="similarity">
    <text evidence="3">Belongs to the peptidase M1 family.</text>
</comment>
<evidence type="ECO:0000256" key="3">
    <source>
        <dbReference type="ARBA" id="ARBA00010136"/>
    </source>
</evidence>
<dbReference type="EC" id="3.4.11.2" evidence="4"/>
<dbReference type="InterPro" id="IPR050344">
    <property type="entry name" value="Peptidase_M1_aminopeptidases"/>
</dbReference>
<dbReference type="GO" id="GO:0016020">
    <property type="term" value="C:membrane"/>
    <property type="evidence" value="ECO:0007669"/>
    <property type="project" value="TreeGrafter"/>
</dbReference>
<feature type="domain" description="Peptidase M1 membrane alanine aminopeptidase" evidence="12">
    <location>
        <begin position="2"/>
        <end position="191"/>
    </location>
</feature>
<dbReference type="InterPro" id="IPR027268">
    <property type="entry name" value="Peptidase_M4/M1_CTD_sf"/>
</dbReference>
<evidence type="ECO:0000259" key="12">
    <source>
        <dbReference type="Pfam" id="PF01433"/>
    </source>
</evidence>
<dbReference type="GO" id="GO:0043171">
    <property type="term" value="P:peptide catabolic process"/>
    <property type="evidence" value="ECO:0007669"/>
    <property type="project" value="TreeGrafter"/>
</dbReference>
<dbReference type="InterPro" id="IPR026444">
    <property type="entry name" value="Secre_tail"/>
</dbReference>
<proteinExistence type="inferred from homology"/>
<keyword evidence="7" id="KW-0645">Protease</keyword>
<dbReference type="Gene3D" id="1.10.390.10">
    <property type="entry name" value="Neutral Protease Domain 2"/>
    <property type="match status" value="1"/>
</dbReference>
<dbReference type="EMBL" id="CZVV01000185">
    <property type="protein sequence ID" value="CUT05751.1"/>
    <property type="molecule type" value="Genomic_DNA"/>
</dbReference>
<keyword evidence="8" id="KW-0479">Metal-binding</keyword>
<keyword evidence="10" id="KW-0862">Zinc</keyword>
<gene>
    <name evidence="13" type="ORF">JGI25_01644</name>
</gene>
<evidence type="ECO:0000256" key="5">
    <source>
        <dbReference type="ARBA" id="ARBA00015611"/>
    </source>
</evidence>
<reference evidence="13 14" key="1">
    <citation type="submission" date="2015-11" db="EMBL/GenBank/DDBJ databases">
        <authorList>
            <person name="Varghese N."/>
        </authorList>
    </citation>
    <scope>NUCLEOTIDE SEQUENCE [LARGE SCALE GENOMIC DNA]</scope>
    <source>
        <strain evidence="13 14">JGI-25</strain>
    </source>
</reference>
<accession>A0A916PCT7</accession>
<evidence type="ECO:0000256" key="7">
    <source>
        <dbReference type="ARBA" id="ARBA00022670"/>
    </source>
</evidence>
<dbReference type="GO" id="GO:0008270">
    <property type="term" value="F:zinc ion binding"/>
    <property type="evidence" value="ECO:0007669"/>
    <property type="project" value="InterPro"/>
</dbReference>
<keyword evidence="11" id="KW-0482">Metalloprotease</keyword>
<dbReference type="PRINTS" id="PR00756">
    <property type="entry name" value="ALADIPTASE"/>
</dbReference>
<dbReference type="GO" id="GO:0016285">
    <property type="term" value="F:alanyl aminopeptidase activity"/>
    <property type="evidence" value="ECO:0007669"/>
    <property type="project" value="UniProtKB-EC"/>
</dbReference>
<keyword evidence="9" id="KW-0378">Hydrolase</keyword>
<dbReference type="Proteomes" id="UP000243105">
    <property type="component" value="Unassembled WGS sequence"/>
</dbReference>
<evidence type="ECO:0000256" key="2">
    <source>
        <dbReference type="ARBA" id="ARBA00001947"/>
    </source>
</evidence>
<dbReference type="InterPro" id="IPR014782">
    <property type="entry name" value="Peptidase_M1_dom"/>
</dbReference>
<evidence type="ECO:0000256" key="9">
    <source>
        <dbReference type="ARBA" id="ARBA00022801"/>
    </source>
</evidence>
<evidence type="ECO:0000256" key="1">
    <source>
        <dbReference type="ARBA" id="ARBA00000098"/>
    </source>
</evidence>
<comment type="catalytic activity">
    <reaction evidence="1">
        <text>Release of an N-terminal amino acid, Xaa-|-Yaa- from a peptide, amide or arylamide. Xaa is preferably Ala, but may be most amino acids including Pro (slow action). When a terminal hydrophobic residue is followed by a prolyl residue, the two may be released as an intact Xaa-Pro dipeptide.</text>
        <dbReference type="EC" id="3.4.11.2"/>
    </reaction>
</comment>
<dbReference type="PANTHER" id="PTHR11533:SF174">
    <property type="entry name" value="PUROMYCIN-SENSITIVE AMINOPEPTIDASE-RELATED"/>
    <property type="match status" value="1"/>
</dbReference>
<sequence>MMTFFSKKFGEYPFEKYGMVAVYPFRYGGMEHQTMTTIHRRWLDGNFEGGIAHELAHQWWGDLVTCENWAEIWLNEGFASYSDALYTEYKYGVEIFRTKLKSWARAYFLEDSALRYPIYNPPPAKLFGTAVYYKGAWVLHMLRNLIGDSLFFQVLKEWGRRYAYGTGTTQGFINVVNDITGRDYSWFFEQWVYDSGYPVLDFSITSIDQDNLKLSLQLRQIQKNARIFKFPIDVRIRNQNFDTLLTLWTYTADTIYIITLGGSVSSGNIEIQVDPDEKILKNILSVTYVQSPLSLNFDLHQNYPNPFNSITKIPFEIANDGKIYECEVIVFDVLGREIKKIFSGRLGAGRYIINFVADGIPSGIYFYKLTISDSGRQIYSRIRKMVLIK</sequence>
<evidence type="ECO:0000256" key="4">
    <source>
        <dbReference type="ARBA" id="ARBA00012564"/>
    </source>
</evidence>
<evidence type="ECO:0000313" key="13">
    <source>
        <dbReference type="EMBL" id="CUT05751.1"/>
    </source>
</evidence>
<evidence type="ECO:0000256" key="11">
    <source>
        <dbReference type="ARBA" id="ARBA00023049"/>
    </source>
</evidence>
<dbReference type="GO" id="GO:0042277">
    <property type="term" value="F:peptide binding"/>
    <property type="evidence" value="ECO:0007669"/>
    <property type="project" value="TreeGrafter"/>
</dbReference>
<organism evidence="13 14">
    <name type="scientific">Kryptobacter tengchongensis</name>
    <dbReference type="NCBI Taxonomy" id="1643429"/>
    <lineage>
        <taxon>Bacteria</taxon>
        <taxon>Pseudomonadati</taxon>
        <taxon>Candidatus Kryptoniota</taxon>
        <taxon>Candidatus Kryptobacter</taxon>
    </lineage>
</organism>
<dbReference type="PANTHER" id="PTHR11533">
    <property type="entry name" value="PROTEASE M1 ZINC METALLOPROTEASE"/>
    <property type="match status" value="1"/>
</dbReference>
<evidence type="ECO:0000256" key="10">
    <source>
        <dbReference type="ARBA" id="ARBA00022833"/>
    </source>
</evidence>
<dbReference type="GO" id="GO:0070006">
    <property type="term" value="F:metalloaminopeptidase activity"/>
    <property type="evidence" value="ECO:0007669"/>
    <property type="project" value="TreeGrafter"/>
</dbReference>
<evidence type="ECO:0000256" key="6">
    <source>
        <dbReference type="ARBA" id="ARBA00022438"/>
    </source>
</evidence>
<dbReference type="GO" id="GO:0006508">
    <property type="term" value="P:proteolysis"/>
    <property type="evidence" value="ECO:0007669"/>
    <property type="project" value="UniProtKB-KW"/>
</dbReference>
<protein>
    <recommendedName>
        <fullName evidence="5">Aminopeptidase N</fullName>
        <ecNumber evidence="4">3.4.11.2</ecNumber>
    </recommendedName>
</protein>
<comment type="cofactor">
    <cofactor evidence="2">
        <name>Zn(2+)</name>
        <dbReference type="ChEBI" id="CHEBI:29105"/>
    </cofactor>
</comment>
<dbReference type="GO" id="GO:0005737">
    <property type="term" value="C:cytoplasm"/>
    <property type="evidence" value="ECO:0007669"/>
    <property type="project" value="TreeGrafter"/>
</dbReference>
<comment type="caution">
    <text evidence="13">The sequence shown here is derived from an EMBL/GenBank/DDBJ whole genome shotgun (WGS) entry which is preliminary data.</text>
</comment>
<dbReference type="GO" id="GO:0005615">
    <property type="term" value="C:extracellular space"/>
    <property type="evidence" value="ECO:0007669"/>
    <property type="project" value="TreeGrafter"/>
</dbReference>
<evidence type="ECO:0000313" key="14">
    <source>
        <dbReference type="Proteomes" id="UP000243105"/>
    </source>
</evidence>
<dbReference type="Pfam" id="PF01433">
    <property type="entry name" value="Peptidase_M1"/>
    <property type="match status" value="1"/>
</dbReference>
<evidence type="ECO:0000256" key="8">
    <source>
        <dbReference type="ARBA" id="ARBA00022723"/>
    </source>
</evidence>
<dbReference type="NCBIfam" id="TIGR04183">
    <property type="entry name" value="Por_Secre_tail"/>
    <property type="match status" value="1"/>
</dbReference>
<keyword evidence="6" id="KW-0031">Aminopeptidase</keyword>
<name>A0A916PCT7_KRYT1</name>